<evidence type="ECO:0000313" key="11">
    <source>
        <dbReference type="EMBL" id="AWB36132.1"/>
    </source>
</evidence>
<protein>
    <recommendedName>
        <fullName evidence="3">Probable DNA polymerase</fullName>
        <ecNumber evidence="2">2.7.7.7</ecNumber>
    </recommendedName>
</protein>
<name>A0A2S0U3Q7_9AGAM</name>
<evidence type="ECO:0000259" key="10">
    <source>
        <dbReference type="Pfam" id="PF03175"/>
    </source>
</evidence>
<evidence type="ECO:0000256" key="7">
    <source>
        <dbReference type="ARBA" id="ARBA00022932"/>
    </source>
</evidence>
<sequence length="386" mass="45076">MTREIKSKFIKKLDKSKNLINKFITLDIETFVKDNVLIPYCISIYDGKKSYSFGLWDYETHEMMIIDCLKSIMIRKYNRYNIYIHNMAKFDIIFLLKYLVKLGEVKPIIHNGRLISVNFTFGENLEYGFQFKDSYLILLASLDKLTKGFGVKTVKSIFPHFFINETNLDYIGEVPDIKFFNKINPSDYNNYKKSFNNNWNLKYEVVKYCEIDCISLYQVITKFSNLIFSLFSKNIDNYPTLPSLAFAIFRSNFMDENSIPQISGQISKNIRKGYTGGAVDVYIPENPNGVKLYGYDVNALYPSQMQKWDMPVGNVTYFNGDITKIDVNAFGFFYCRIETPNDIKHPIIQTHVKINNTTRTVAPIGIWEDMIFSEELNNAKKYGYKF</sequence>
<evidence type="ECO:0000256" key="4">
    <source>
        <dbReference type="ARBA" id="ARBA00022679"/>
    </source>
</evidence>
<gene>
    <name evidence="11" type="primary">orf386</name>
</gene>
<dbReference type="InterPro" id="IPR043502">
    <property type="entry name" value="DNA/RNA_pol_sf"/>
</dbReference>
<evidence type="ECO:0000256" key="3">
    <source>
        <dbReference type="ARBA" id="ARBA00014385"/>
    </source>
</evidence>
<dbReference type="InterPro" id="IPR036397">
    <property type="entry name" value="RNaseH_sf"/>
</dbReference>
<dbReference type="GO" id="GO:0000166">
    <property type="term" value="F:nucleotide binding"/>
    <property type="evidence" value="ECO:0007669"/>
    <property type="project" value="InterPro"/>
</dbReference>
<keyword evidence="11" id="KW-0496">Mitochondrion</keyword>
<evidence type="ECO:0000256" key="8">
    <source>
        <dbReference type="ARBA" id="ARBA00023125"/>
    </source>
</evidence>
<dbReference type="InterPro" id="IPR023211">
    <property type="entry name" value="DNA_pol_palm_dom_sf"/>
</dbReference>
<keyword evidence="6" id="KW-0235">DNA replication</keyword>
<dbReference type="InterPro" id="IPR012337">
    <property type="entry name" value="RNaseH-like_sf"/>
</dbReference>
<dbReference type="EC" id="2.7.7.7" evidence="2"/>
<keyword evidence="7" id="KW-0239">DNA-directed DNA polymerase</keyword>
<dbReference type="Gene3D" id="3.30.420.10">
    <property type="entry name" value="Ribonuclease H-like superfamily/Ribonuclease H"/>
    <property type="match status" value="1"/>
</dbReference>
<evidence type="ECO:0000256" key="9">
    <source>
        <dbReference type="ARBA" id="ARBA00049244"/>
    </source>
</evidence>
<comment type="catalytic activity">
    <reaction evidence="9">
        <text>DNA(n) + a 2'-deoxyribonucleoside 5'-triphosphate = DNA(n+1) + diphosphate</text>
        <dbReference type="Rhea" id="RHEA:22508"/>
        <dbReference type="Rhea" id="RHEA-COMP:17339"/>
        <dbReference type="Rhea" id="RHEA-COMP:17340"/>
        <dbReference type="ChEBI" id="CHEBI:33019"/>
        <dbReference type="ChEBI" id="CHEBI:61560"/>
        <dbReference type="ChEBI" id="CHEBI:173112"/>
        <dbReference type="EC" id="2.7.7.7"/>
    </reaction>
</comment>
<feature type="domain" description="DNA-directed DNA polymerase family B mitochondria/virus" evidence="10">
    <location>
        <begin position="73"/>
        <end position="386"/>
    </location>
</feature>
<geneLocation type="mitochondrion" evidence="11"/>
<dbReference type="GO" id="GO:0006260">
    <property type="term" value="P:DNA replication"/>
    <property type="evidence" value="ECO:0007669"/>
    <property type="project" value="UniProtKB-KW"/>
</dbReference>
<dbReference type="EMBL" id="MH138073">
    <property type="protein sequence ID" value="AWB36132.1"/>
    <property type="molecule type" value="Genomic_DNA"/>
</dbReference>
<dbReference type="SUPFAM" id="SSF56672">
    <property type="entry name" value="DNA/RNA polymerases"/>
    <property type="match status" value="1"/>
</dbReference>
<dbReference type="Pfam" id="PF03175">
    <property type="entry name" value="DNA_pol_B_2"/>
    <property type="match status" value="1"/>
</dbReference>
<dbReference type="GO" id="GO:0003677">
    <property type="term" value="F:DNA binding"/>
    <property type="evidence" value="ECO:0007669"/>
    <property type="project" value="UniProtKB-KW"/>
</dbReference>
<comment type="similarity">
    <text evidence="1">Belongs to the DNA polymerase type-B family.</text>
</comment>
<dbReference type="AlphaFoldDB" id="A0A2S0U3Q7"/>
<dbReference type="SUPFAM" id="SSF53098">
    <property type="entry name" value="Ribonuclease H-like"/>
    <property type="match status" value="1"/>
</dbReference>
<keyword evidence="4" id="KW-0808">Transferase</keyword>
<dbReference type="InterPro" id="IPR004868">
    <property type="entry name" value="DNA-dir_DNA_pol_B_mt/vir"/>
</dbReference>
<dbReference type="Gene3D" id="3.90.1600.10">
    <property type="entry name" value="Palm domain of DNA polymerase"/>
    <property type="match status" value="1"/>
</dbReference>
<keyword evidence="8" id="KW-0238">DNA-binding</keyword>
<evidence type="ECO:0000256" key="1">
    <source>
        <dbReference type="ARBA" id="ARBA00005755"/>
    </source>
</evidence>
<organism evidence="11">
    <name type="scientific">Russula abietina</name>
    <dbReference type="NCBI Taxonomy" id="482377"/>
    <lineage>
        <taxon>Eukaryota</taxon>
        <taxon>Fungi</taxon>
        <taxon>Dikarya</taxon>
        <taxon>Basidiomycota</taxon>
        <taxon>Agaricomycotina</taxon>
        <taxon>Agaricomycetes</taxon>
        <taxon>Russulales</taxon>
        <taxon>Russulaceae</taxon>
        <taxon>Russula</taxon>
    </lineage>
</organism>
<evidence type="ECO:0000256" key="5">
    <source>
        <dbReference type="ARBA" id="ARBA00022695"/>
    </source>
</evidence>
<dbReference type="PANTHER" id="PTHR33568:SF3">
    <property type="entry name" value="DNA-DIRECTED DNA POLYMERASE"/>
    <property type="match status" value="1"/>
</dbReference>
<dbReference type="GO" id="GO:0003887">
    <property type="term" value="F:DNA-directed DNA polymerase activity"/>
    <property type="evidence" value="ECO:0007669"/>
    <property type="project" value="UniProtKB-KW"/>
</dbReference>
<dbReference type="GeneID" id="36940665"/>
<evidence type="ECO:0000256" key="6">
    <source>
        <dbReference type="ARBA" id="ARBA00022705"/>
    </source>
</evidence>
<proteinExistence type="inferred from homology"/>
<dbReference type="PANTHER" id="PTHR33568">
    <property type="entry name" value="DNA POLYMERASE"/>
    <property type="match status" value="1"/>
</dbReference>
<keyword evidence="5" id="KW-0548">Nucleotidyltransferase</keyword>
<dbReference type="RefSeq" id="YP_009487230.1">
    <property type="nucleotide sequence ID" value="NC_037774.1"/>
</dbReference>
<evidence type="ECO:0000256" key="2">
    <source>
        <dbReference type="ARBA" id="ARBA00012417"/>
    </source>
</evidence>
<reference evidence="11" key="1">
    <citation type="journal article" date="2018" name="Int. J. Biol. Macromol.">
        <title>Characterization and comparative mitogenomic analysis of six newly sequenced mitochondrial genomes from ectomycorrhizal fungi (Russula) and phylogenetic analysis of the Agaricomycetes.</title>
        <authorList>
            <person name="Li Q."/>
            <person name="Wang Q."/>
            <person name="Chen C."/>
            <person name="Jin X."/>
            <person name="Chen Z."/>
            <person name="Xiong C."/>
            <person name="Li P."/>
            <person name="Zhao J."/>
            <person name="Huang W."/>
        </authorList>
    </citation>
    <scope>NUCLEOTIDE SEQUENCE</scope>
</reference>
<accession>A0A2S0U3Q7</accession>